<dbReference type="RefSeq" id="WP_071618735.1">
    <property type="nucleotide sequence ID" value="NZ_MINN01000085.1"/>
</dbReference>
<name>A0A1J6W187_9BACI</name>
<gene>
    <name evidence="1" type="ORF">BHE18_09990</name>
</gene>
<dbReference type="AlphaFoldDB" id="A0A1J6W187"/>
<keyword evidence="2" id="KW-1185">Reference proteome</keyword>
<organism evidence="1 2">
    <name type="scientific">Rossellomorea aquimaris</name>
    <dbReference type="NCBI Taxonomy" id="189382"/>
    <lineage>
        <taxon>Bacteria</taxon>
        <taxon>Bacillati</taxon>
        <taxon>Bacillota</taxon>
        <taxon>Bacilli</taxon>
        <taxon>Bacillales</taxon>
        <taxon>Bacillaceae</taxon>
        <taxon>Rossellomorea</taxon>
    </lineage>
</organism>
<sequence>MNTAAYQVLLKEYSSVWKNRDLFDENQSPEQILKEAIKRELLDQNSHPRVRKPISEKYISASKRILESGLSSESKVELLDLHIQMIDQLKG</sequence>
<evidence type="ECO:0000313" key="1">
    <source>
        <dbReference type="EMBL" id="OIU71349.1"/>
    </source>
</evidence>
<proteinExistence type="predicted"/>
<protein>
    <submittedName>
        <fullName evidence="1">Uncharacterized protein</fullName>
    </submittedName>
</protein>
<dbReference type="OrthoDB" id="2454083at2"/>
<dbReference type="Proteomes" id="UP000182062">
    <property type="component" value="Unassembled WGS sequence"/>
</dbReference>
<reference evidence="1 2" key="1">
    <citation type="submission" date="2016-09" db="EMBL/GenBank/DDBJ databases">
        <title>Bacillus aquimaris SAMM genome sequence reveals colonization and biosurfactant production capacities.</title>
        <authorList>
            <person name="Waghmode S.R."/>
            <person name="Suryavanshi M.V."/>
        </authorList>
    </citation>
    <scope>NUCLEOTIDE SEQUENCE [LARGE SCALE GENOMIC DNA]</scope>
    <source>
        <strain evidence="1 2">SAMM</strain>
    </source>
</reference>
<evidence type="ECO:0000313" key="2">
    <source>
        <dbReference type="Proteomes" id="UP000182062"/>
    </source>
</evidence>
<comment type="caution">
    <text evidence="1">The sequence shown here is derived from an EMBL/GenBank/DDBJ whole genome shotgun (WGS) entry which is preliminary data.</text>
</comment>
<accession>A0A1J6W187</accession>
<dbReference type="EMBL" id="MINN01000085">
    <property type="protein sequence ID" value="OIU71349.1"/>
    <property type="molecule type" value="Genomic_DNA"/>
</dbReference>